<feature type="compositionally biased region" description="Polar residues" evidence="3">
    <location>
        <begin position="1"/>
        <end position="10"/>
    </location>
</feature>
<feature type="compositionally biased region" description="Basic and acidic residues" evidence="3">
    <location>
        <begin position="38"/>
        <end position="48"/>
    </location>
</feature>
<keyword evidence="2" id="KW-0539">Nucleus</keyword>
<evidence type="ECO:0000256" key="2">
    <source>
        <dbReference type="ARBA" id="ARBA00023242"/>
    </source>
</evidence>
<dbReference type="GO" id="GO:0005634">
    <property type="term" value="C:nucleus"/>
    <property type="evidence" value="ECO:0007669"/>
    <property type="project" value="UniProtKB-SubCell"/>
</dbReference>
<gene>
    <name evidence="5" type="ORF">AWZ03_014457</name>
</gene>
<dbReference type="GO" id="GO:0003677">
    <property type="term" value="F:DNA binding"/>
    <property type="evidence" value="ECO:0007669"/>
    <property type="project" value="InterPro"/>
</dbReference>
<evidence type="ECO:0000313" key="5">
    <source>
        <dbReference type="EMBL" id="TDG39122.1"/>
    </source>
</evidence>
<dbReference type="OMA" id="HNKPMAT"/>
<protein>
    <recommendedName>
        <fullName evidence="4">Chromo shadow domain-containing protein</fullName>
    </recommendedName>
</protein>
<accession>A0A484ASR7</accession>
<evidence type="ECO:0000256" key="3">
    <source>
        <dbReference type="SAM" id="MobiDB-lite"/>
    </source>
</evidence>
<sequence length="141" mass="16168">MASPSMNLQPGTAAPAPSPTVQSVAETPKRPRGRPRKTQLEPVDRAEENATNNKLVAKVLRRCLKKYKKLVPTVNNGFERGLKPDCIMKLFMQENQRLFLVRFKNRKLPEIISGEDLKKYAPIMLIYFYADNLHKPHPRTQ</sequence>
<dbReference type="InterPro" id="IPR016197">
    <property type="entry name" value="Chromo-like_dom_sf"/>
</dbReference>
<dbReference type="InterPro" id="IPR017956">
    <property type="entry name" value="AT_hook_DNA-bd_motif"/>
</dbReference>
<dbReference type="GO" id="GO:0005694">
    <property type="term" value="C:chromosome"/>
    <property type="evidence" value="ECO:0007669"/>
    <property type="project" value="UniProtKB-ARBA"/>
</dbReference>
<feature type="region of interest" description="Disordered" evidence="3">
    <location>
        <begin position="1"/>
        <end position="51"/>
    </location>
</feature>
<dbReference type="InterPro" id="IPR000637">
    <property type="entry name" value="HMGI/Y_DNA-bd_CS"/>
</dbReference>
<dbReference type="Proteomes" id="UP000295192">
    <property type="component" value="Unassembled WGS sequence"/>
</dbReference>
<dbReference type="AlphaFoldDB" id="A0A484ASR7"/>
<reference evidence="5 6" key="1">
    <citation type="journal article" date="2019" name="J. Hered.">
        <title>An Improved Genome Assembly for Drosophila navojoa, the Basal Species in the mojavensis Cluster.</title>
        <authorList>
            <person name="Vanderlinde T."/>
            <person name="Dupim E.G."/>
            <person name="Nazario-Yepiz N.O."/>
            <person name="Carvalho A.B."/>
        </authorList>
    </citation>
    <scope>NUCLEOTIDE SEQUENCE [LARGE SCALE GENOMIC DNA]</scope>
    <source>
        <strain evidence="5">Navoj_Jal97</strain>
        <tissue evidence="5">Whole organism</tissue>
    </source>
</reference>
<name>A0A484ASR7_DRONA</name>
<comment type="subcellular location">
    <subcellularLocation>
        <location evidence="1">Nucleus</location>
    </subcellularLocation>
</comment>
<dbReference type="GO" id="GO:0006355">
    <property type="term" value="P:regulation of DNA-templated transcription"/>
    <property type="evidence" value="ECO:0007669"/>
    <property type="project" value="InterPro"/>
</dbReference>
<evidence type="ECO:0000259" key="4">
    <source>
        <dbReference type="Pfam" id="PF01393"/>
    </source>
</evidence>
<dbReference type="Gene3D" id="2.40.50.40">
    <property type="match status" value="1"/>
</dbReference>
<dbReference type="Pfam" id="PF02178">
    <property type="entry name" value="AT_hook"/>
    <property type="match status" value="1"/>
</dbReference>
<evidence type="ECO:0000256" key="1">
    <source>
        <dbReference type="ARBA" id="ARBA00004123"/>
    </source>
</evidence>
<dbReference type="SUPFAM" id="SSF54160">
    <property type="entry name" value="Chromo domain-like"/>
    <property type="match status" value="1"/>
</dbReference>
<proteinExistence type="predicted"/>
<dbReference type="InterPro" id="IPR008251">
    <property type="entry name" value="Chromo_shadow_dom"/>
</dbReference>
<evidence type="ECO:0000313" key="6">
    <source>
        <dbReference type="Proteomes" id="UP000295192"/>
    </source>
</evidence>
<dbReference type="CDD" id="cd00034">
    <property type="entry name" value="CSD"/>
    <property type="match status" value="1"/>
</dbReference>
<keyword evidence="6" id="KW-1185">Reference proteome</keyword>
<dbReference type="PROSITE" id="PS00354">
    <property type="entry name" value="HMGI_Y"/>
    <property type="match status" value="1"/>
</dbReference>
<feature type="domain" description="Chromo shadow" evidence="4">
    <location>
        <begin position="84"/>
        <end position="133"/>
    </location>
</feature>
<comment type="caution">
    <text evidence="5">The sequence shown here is derived from an EMBL/GenBank/DDBJ whole genome shotgun (WGS) entry which is preliminary data.</text>
</comment>
<dbReference type="Pfam" id="PF01393">
    <property type="entry name" value="Chromo_shadow"/>
    <property type="match status" value="1"/>
</dbReference>
<organism evidence="5 6">
    <name type="scientific">Drosophila navojoa</name>
    <name type="common">Fruit fly</name>
    <dbReference type="NCBI Taxonomy" id="7232"/>
    <lineage>
        <taxon>Eukaryota</taxon>
        <taxon>Metazoa</taxon>
        <taxon>Ecdysozoa</taxon>
        <taxon>Arthropoda</taxon>
        <taxon>Hexapoda</taxon>
        <taxon>Insecta</taxon>
        <taxon>Pterygota</taxon>
        <taxon>Neoptera</taxon>
        <taxon>Endopterygota</taxon>
        <taxon>Diptera</taxon>
        <taxon>Brachycera</taxon>
        <taxon>Muscomorpha</taxon>
        <taxon>Ephydroidea</taxon>
        <taxon>Drosophilidae</taxon>
        <taxon>Drosophila</taxon>
    </lineage>
</organism>
<dbReference type="EMBL" id="LSRL02001352">
    <property type="protein sequence ID" value="TDG39122.1"/>
    <property type="molecule type" value="Genomic_DNA"/>
</dbReference>